<name>A0A843WM30_COLES</name>
<feature type="region of interest" description="Disordered" evidence="1">
    <location>
        <begin position="1"/>
        <end position="113"/>
    </location>
</feature>
<reference evidence="2" key="1">
    <citation type="submission" date="2017-07" db="EMBL/GenBank/DDBJ databases">
        <title>Taro Niue Genome Assembly and Annotation.</title>
        <authorList>
            <person name="Atibalentja N."/>
            <person name="Keating K."/>
            <person name="Fields C.J."/>
        </authorList>
    </citation>
    <scope>NUCLEOTIDE SEQUENCE</scope>
    <source>
        <strain evidence="2">Niue_2</strain>
        <tissue evidence="2">Leaf</tissue>
    </source>
</reference>
<evidence type="ECO:0000313" key="2">
    <source>
        <dbReference type="EMBL" id="MQM08827.1"/>
    </source>
</evidence>
<proteinExistence type="predicted"/>
<gene>
    <name evidence="2" type="ORF">Taro_041686</name>
</gene>
<comment type="caution">
    <text evidence="2">The sequence shown here is derived from an EMBL/GenBank/DDBJ whole genome shotgun (WGS) entry which is preliminary data.</text>
</comment>
<dbReference type="EMBL" id="NMUH01004218">
    <property type="protein sequence ID" value="MQM08827.1"/>
    <property type="molecule type" value="Genomic_DNA"/>
</dbReference>
<feature type="compositionally biased region" description="Polar residues" evidence="1">
    <location>
        <begin position="43"/>
        <end position="57"/>
    </location>
</feature>
<dbReference type="Proteomes" id="UP000652761">
    <property type="component" value="Unassembled WGS sequence"/>
</dbReference>
<accession>A0A843WM30</accession>
<evidence type="ECO:0000313" key="3">
    <source>
        <dbReference type="Proteomes" id="UP000652761"/>
    </source>
</evidence>
<dbReference type="AlphaFoldDB" id="A0A843WM30"/>
<feature type="compositionally biased region" description="Basic and acidic residues" evidence="1">
    <location>
        <begin position="58"/>
        <end position="69"/>
    </location>
</feature>
<sequence>MASLNGSGAAKSEASPPGGCQLEHTRSPEYSLNRLPRMGVPGNGNNLSHGTSPQVPSTERKTSVDHTRELAQVPRVAMPYPVAIPSRRPEPSRPGCDTQERRDLVATGQAIAT</sequence>
<organism evidence="2 3">
    <name type="scientific">Colocasia esculenta</name>
    <name type="common">Wild taro</name>
    <name type="synonym">Arum esculentum</name>
    <dbReference type="NCBI Taxonomy" id="4460"/>
    <lineage>
        <taxon>Eukaryota</taxon>
        <taxon>Viridiplantae</taxon>
        <taxon>Streptophyta</taxon>
        <taxon>Embryophyta</taxon>
        <taxon>Tracheophyta</taxon>
        <taxon>Spermatophyta</taxon>
        <taxon>Magnoliopsida</taxon>
        <taxon>Liliopsida</taxon>
        <taxon>Araceae</taxon>
        <taxon>Aroideae</taxon>
        <taxon>Colocasieae</taxon>
        <taxon>Colocasia</taxon>
    </lineage>
</organism>
<evidence type="ECO:0000256" key="1">
    <source>
        <dbReference type="SAM" id="MobiDB-lite"/>
    </source>
</evidence>
<feature type="non-terminal residue" evidence="2">
    <location>
        <position position="1"/>
    </location>
</feature>
<protein>
    <submittedName>
        <fullName evidence="2">Uncharacterized protein</fullName>
    </submittedName>
</protein>
<keyword evidence="3" id="KW-1185">Reference proteome</keyword>